<evidence type="ECO:0000313" key="2">
    <source>
        <dbReference type="Proteomes" id="UP000290407"/>
    </source>
</evidence>
<comment type="caution">
    <text evidence="1">The sequence shown here is derived from an EMBL/GenBank/DDBJ whole genome shotgun (WGS) entry which is preliminary data.</text>
</comment>
<reference evidence="1 2" key="1">
    <citation type="submission" date="2019-01" db="EMBL/GenBank/DDBJ databases">
        <title>Spirosoma flava sp. nov., a propanil-degrading bacterium isolated from herbicide-contaminated soil.</title>
        <authorList>
            <person name="Zhang L."/>
            <person name="Jiang J.-D."/>
        </authorList>
    </citation>
    <scope>NUCLEOTIDE SEQUENCE [LARGE SCALE GENOMIC DNA]</scope>
    <source>
        <strain evidence="1 2">TY50</strain>
    </source>
</reference>
<proteinExistence type="predicted"/>
<dbReference type="EMBL" id="SBLB01000010">
    <property type="protein sequence ID" value="RYC66951.1"/>
    <property type="molecule type" value="Genomic_DNA"/>
</dbReference>
<organism evidence="1 2">
    <name type="scientific">Spirosoma sordidisoli</name>
    <dbReference type="NCBI Taxonomy" id="2502893"/>
    <lineage>
        <taxon>Bacteria</taxon>
        <taxon>Pseudomonadati</taxon>
        <taxon>Bacteroidota</taxon>
        <taxon>Cytophagia</taxon>
        <taxon>Cytophagales</taxon>
        <taxon>Cytophagaceae</taxon>
        <taxon>Spirosoma</taxon>
    </lineage>
</organism>
<sequence>MIEQLILANTQKLSSMTVTTNTDLLFDDVSMLKQVIGQNPHALSSPVSDCDCSSYYSIEDDETFDTHQVTEFAAQAG</sequence>
<keyword evidence="2" id="KW-1185">Reference proteome</keyword>
<name>A0A4Q2UHL6_9BACT</name>
<dbReference type="AlphaFoldDB" id="A0A4Q2UHL6"/>
<evidence type="ECO:0000313" key="1">
    <source>
        <dbReference type="EMBL" id="RYC66951.1"/>
    </source>
</evidence>
<accession>A0A4Q2UHL6</accession>
<gene>
    <name evidence="1" type="ORF">EQG79_26600</name>
</gene>
<dbReference type="Proteomes" id="UP000290407">
    <property type="component" value="Unassembled WGS sequence"/>
</dbReference>
<protein>
    <submittedName>
        <fullName evidence="1">Uncharacterized protein</fullName>
    </submittedName>
</protein>